<evidence type="ECO:0008006" key="3">
    <source>
        <dbReference type="Google" id="ProtNLM"/>
    </source>
</evidence>
<gene>
    <name evidence="1" type="ORF">DSM104635_02019</name>
</gene>
<name>A0A6I6MJ11_9CAUL</name>
<protein>
    <recommendedName>
        <fullName evidence="3">Zinc-binding metallo-peptidase</fullName>
    </recommendedName>
</protein>
<dbReference type="KEGG" id="tsv:DSM104635_02019"/>
<dbReference type="Pfam" id="PF15887">
    <property type="entry name" value="Peptidase_Mx"/>
    <property type="match status" value="1"/>
</dbReference>
<dbReference type="AlphaFoldDB" id="A0A6I6MJ11"/>
<evidence type="ECO:0000313" key="1">
    <source>
        <dbReference type="EMBL" id="QGZ95175.1"/>
    </source>
</evidence>
<evidence type="ECO:0000313" key="2">
    <source>
        <dbReference type="Proteomes" id="UP000431269"/>
    </source>
</evidence>
<keyword evidence="2" id="KW-1185">Reference proteome</keyword>
<dbReference type="Gene3D" id="3.40.390.70">
    <property type="match status" value="1"/>
</dbReference>
<sequence>MSLKRRPKSSQKREPAWASYSDDDLLNVRMKDLRVAIKGSWLEGQLEQMHDELASRDVAVRAHAWLSHEWFSPHDTPGIAVPFYLAHPRLMRLERKMVMEVEGGTARECMRILRHEAGHVVQRAYGLHRRRRWQQLFGNAGKRYPDHYRPDPTSKRYVQHLRRWYAQCHPDEDFAETFAVWLTPRSSWRKKYADWPALKKLEYVDELMSELAGVKPLPKRRTQMDPMRELRMTLGEHYAAKRKRFAVDAPTVFDRDLKRIFANDQQNAPSASSVIKRHRNRIMTSVSQSTGEYPLALDAALEDVMDRTRVLKLRAAGSEIRIRNDITALLTKRSVTSLYSAGRRQQFAV</sequence>
<accession>A0A6I6MJ11</accession>
<organism evidence="1 2">
    <name type="scientific">Terricaulis silvestris</name>
    <dbReference type="NCBI Taxonomy" id="2686094"/>
    <lineage>
        <taxon>Bacteria</taxon>
        <taxon>Pseudomonadati</taxon>
        <taxon>Pseudomonadota</taxon>
        <taxon>Alphaproteobacteria</taxon>
        <taxon>Caulobacterales</taxon>
        <taxon>Caulobacteraceae</taxon>
        <taxon>Terricaulis</taxon>
    </lineage>
</organism>
<reference evidence="2" key="1">
    <citation type="submission" date="2019-12" db="EMBL/GenBank/DDBJ databases">
        <title>Complete genome of Terracaulis silvestris 0127_4.</title>
        <authorList>
            <person name="Vieira S."/>
            <person name="Riedel T."/>
            <person name="Sproer C."/>
            <person name="Pascual J."/>
            <person name="Boedeker C."/>
            <person name="Overmann J."/>
        </authorList>
    </citation>
    <scope>NUCLEOTIDE SEQUENCE [LARGE SCALE GENOMIC DNA]</scope>
    <source>
        <strain evidence="2">0127_4</strain>
    </source>
</reference>
<dbReference type="InterPro" id="IPR031321">
    <property type="entry name" value="UCP012641"/>
</dbReference>
<dbReference type="Proteomes" id="UP000431269">
    <property type="component" value="Chromosome"/>
</dbReference>
<proteinExistence type="predicted"/>
<dbReference type="EMBL" id="CP047045">
    <property type="protein sequence ID" value="QGZ95175.1"/>
    <property type="molecule type" value="Genomic_DNA"/>
</dbReference>
<dbReference type="RefSeq" id="WP_158766058.1">
    <property type="nucleotide sequence ID" value="NZ_CP047045.1"/>
</dbReference>